<dbReference type="InterPro" id="IPR002059">
    <property type="entry name" value="CSP_DNA-bd"/>
</dbReference>
<reference evidence="3" key="2">
    <citation type="submission" date="2015-05" db="EMBL/GenBank/DDBJ databases">
        <authorList>
            <person name="Swarnkar M.K."/>
            <person name="Vyas P."/>
            <person name="Rahi P."/>
            <person name="Thakur R."/>
            <person name="Thakur N."/>
            <person name="Singh A.K."/>
            <person name="Gulati A."/>
        </authorList>
    </citation>
    <scope>NUCLEOTIDE SEQUENCE [LARGE SCALE GENOMIC DNA]</scope>
    <source>
        <strain evidence="3">745</strain>
    </source>
</reference>
<dbReference type="PROSITE" id="PS51857">
    <property type="entry name" value="CSD_2"/>
    <property type="match status" value="1"/>
</dbReference>
<dbReference type="PATRIC" id="fig|200450.3.peg.4674"/>
<protein>
    <recommendedName>
        <fullName evidence="1">CSD domain-containing protein</fullName>
    </recommendedName>
</protein>
<evidence type="ECO:0000313" key="3">
    <source>
        <dbReference type="Proteomes" id="UP000036608"/>
    </source>
</evidence>
<evidence type="ECO:0000259" key="1">
    <source>
        <dbReference type="PROSITE" id="PS51857"/>
    </source>
</evidence>
<gene>
    <name evidence="2" type="ORF">AA957_22715</name>
</gene>
<dbReference type="OrthoDB" id="9801414at2"/>
<dbReference type="InterPro" id="IPR012340">
    <property type="entry name" value="NA-bd_OB-fold"/>
</dbReference>
<feature type="domain" description="CSD" evidence="1">
    <location>
        <begin position="1"/>
        <end position="64"/>
    </location>
</feature>
<organism evidence="2 3">
    <name type="scientific">Pseudomonas trivialis</name>
    <dbReference type="NCBI Taxonomy" id="200450"/>
    <lineage>
        <taxon>Bacteria</taxon>
        <taxon>Pseudomonadati</taxon>
        <taxon>Pseudomonadota</taxon>
        <taxon>Gammaproteobacteria</taxon>
        <taxon>Pseudomonadales</taxon>
        <taxon>Pseudomonadaceae</taxon>
        <taxon>Pseudomonas</taxon>
    </lineage>
</organism>
<name>A0A0H5ACJ8_9PSED</name>
<sequence length="64" mass="6704">MATGIVSVSDTNKLFAVITPEGGGSDVTVYEPELRAAGLTDLKKGDKVNFDLAPGGQVQRIKRA</sequence>
<dbReference type="KEGG" id="ptv:AA957_22715"/>
<dbReference type="EMBL" id="CP011507">
    <property type="protein sequence ID" value="AKS08824.1"/>
    <property type="molecule type" value="Genomic_DNA"/>
</dbReference>
<dbReference type="GO" id="GO:0003676">
    <property type="term" value="F:nucleic acid binding"/>
    <property type="evidence" value="ECO:0007669"/>
    <property type="project" value="InterPro"/>
</dbReference>
<dbReference type="AlphaFoldDB" id="A0A0H5ACJ8"/>
<dbReference type="RefSeq" id="WP_049712163.1">
    <property type="nucleotide sequence ID" value="NZ_CP011507.1"/>
</dbReference>
<dbReference type="SUPFAM" id="SSF50249">
    <property type="entry name" value="Nucleic acid-binding proteins"/>
    <property type="match status" value="1"/>
</dbReference>
<evidence type="ECO:0000313" key="2">
    <source>
        <dbReference type="EMBL" id="AKS08824.1"/>
    </source>
</evidence>
<dbReference type="Proteomes" id="UP000036608">
    <property type="component" value="Chromosome"/>
</dbReference>
<dbReference type="Pfam" id="PF00313">
    <property type="entry name" value="CSD"/>
    <property type="match status" value="1"/>
</dbReference>
<reference evidence="2 3" key="1">
    <citation type="journal article" date="2015" name="Genome Announc.">
        <title>Complete Genome Sequence of the Rhizobacterium Pseudomonas trivialis Strain IHBB745 with Multiple Plant Growth-Promoting Activities and Tolerance to Desiccation and Alkalinity.</title>
        <authorList>
            <person name="Gulati A."/>
            <person name="Swarnkar M.K."/>
            <person name="Vyas P."/>
            <person name="Rahi P."/>
            <person name="Thakur R."/>
            <person name="Thakur N."/>
            <person name="Singh A.K."/>
        </authorList>
    </citation>
    <scope>NUCLEOTIDE SEQUENCE [LARGE SCALE GENOMIC DNA]</scope>
    <source>
        <strain evidence="3">745</strain>
    </source>
</reference>
<accession>A0A0H5ACJ8</accession>
<dbReference type="Gene3D" id="2.40.50.140">
    <property type="entry name" value="Nucleic acid-binding proteins"/>
    <property type="match status" value="1"/>
</dbReference>
<proteinExistence type="predicted"/>